<evidence type="ECO:0000256" key="1">
    <source>
        <dbReference type="SAM" id="MobiDB-lite"/>
    </source>
</evidence>
<feature type="compositionally biased region" description="Polar residues" evidence="1">
    <location>
        <begin position="9"/>
        <end position="20"/>
    </location>
</feature>
<feature type="compositionally biased region" description="Basic and acidic residues" evidence="1">
    <location>
        <begin position="262"/>
        <end position="271"/>
    </location>
</feature>
<protein>
    <submittedName>
        <fullName evidence="2">Uncharacterized protein</fullName>
    </submittedName>
</protein>
<feature type="compositionally biased region" description="Basic and acidic residues" evidence="1">
    <location>
        <begin position="38"/>
        <end position="58"/>
    </location>
</feature>
<dbReference type="AlphaFoldDB" id="A0A0H3ZLP3"/>
<dbReference type="EMBL" id="KP795522">
    <property type="protein sequence ID" value="AKN37025.1"/>
    <property type="molecule type" value="Genomic_DNA"/>
</dbReference>
<evidence type="ECO:0000313" key="2">
    <source>
        <dbReference type="EMBL" id="AKN37025.1"/>
    </source>
</evidence>
<accession>A0A0H3ZLP3</accession>
<feature type="region of interest" description="Disordered" evidence="1">
    <location>
        <begin position="247"/>
        <end position="271"/>
    </location>
</feature>
<name>A0A0H3ZLP3_9VIBR</name>
<proteinExistence type="predicted"/>
<feature type="region of interest" description="Disordered" evidence="1">
    <location>
        <begin position="1"/>
        <end position="58"/>
    </location>
</feature>
<organism evidence="2">
    <name type="scientific">Vibrio cyclitrophicus</name>
    <dbReference type="NCBI Taxonomy" id="47951"/>
    <lineage>
        <taxon>Bacteria</taxon>
        <taxon>Pseudomonadati</taxon>
        <taxon>Pseudomonadota</taxon>
        <taxon>Gammaproteobacteria</taxon>
        <taxon>Vibrionales</taxon>
        <taxon>Vibrionaceae</taxon>
        <taxon>Vibrio</taxon>
    </lineage>
</organism>
<reference evidence="2" key="1">
    <citation type="journal article" date="2015" name="MBio">
        <title>Eco-Evolutionary Dynamics of Episomes among Ecologically Cohesive Bacterial Populations.</title>
        <authorList>
            <person name="Xue H."/>
            <person name="Cordero O.X."/>
            <person name="Camas F.M."/>
            <person name="Trimble W."/>
            <person name="Meyer F."/>
            <person name="Guglielmini J."/>
            <person name="Rocha E.P."/>
            <person name="Polz M.F."/>
        </authorList>
    </citation>
    <scope>NUCLEOTIDE SEQUENCE</scope>
    <source>
        <strain evidence="2">FF_61</strain>
    </source>
</reference>
<sequence>MAEYKKSQAYKNSLSQQSIERQLKKSVSKKTNATSGSVDEKEGRRARDLSNDEDDVKKTYEVTPGGCRSFVKGNTASLLHGKYAKKVFLNDECKELASGSFDDLLMLFKQQFHLMNIQAISRLQEIEELYDAGDCVKKTTVSIDGSVIETPITKAQAVDEVLSNSAAALSEMMKVANAAEKTVVDREIKFMQMSTTSQQDKERALKELILLKAKEKWSVFDFVEQCAMRSVEPPLWAIKQLEHELRTAEPEIDTSSGVTPEQARELREESIRRRAGRKERLAAIQERNAQIYAGAADLGKEKETVAEDLEGSSGG</sequence>